<dbReference type="OrthoDB" id="9946499at2"/>
<sequence>MLWASLALTSHSSTPAAAPSVATPSKVVFVREIQPDGKAADYVRETYPWGTQTLPAHRIAKPGHGFLHHTFATEKPAQATTQVLTFRFRSNDLFATNPGAHFLVSGRSESTSWYNRGRGFIVGDLSRTVNPCPGAMASQPESWWTLQPQSQAPASTVWNGHHCGPSLRDGVWYDVHLHVNSDNHFAYWIWQDGQLITSQLVHDTRNPEGALINDKLTGFAFGLVFARNYSSPWTLEFDRITVRWL</sequence>
<evidence type="ECO:0000313" key="1">
    <source>
        <dbReference type="EMBL" id="AVP58843.1"/>
    </source>
</evidence>
<evidence type="ECO:0008006" key="3">
    <source>
        <dbReference type="Google" id="ProtNLM"/>
    </source>
</evidence>
<keyword evidence="2" id="KW-1185">Reference proteome</keyword>
<name>A0A2P1NPA9_9BURK</name>
<reference evidence="2" key="1">
    <citation type="submission" date="2018-03" db="EMBL/GenBank/DDBJ databases">
        <title>Genome sequencing of Melaminivora sp. strain SC2-7.</title>
        <authorList>
            <person name="Kim S.-J."/>
            <person name="Heo J."/>
            <person name="Ahn J.-H."/>
            <person name="Kwon S.-W."/>
        </authorList>
    </citation>
    <scope>NUCLEOTIDE SEQUENCE [LARGE SCALE GENOMIC DNA]</scope>
    <source>
        <strain evidence="2">SC2-7</strain>
    </source>
</reference>
<dbReference type="AlphaFoldDB" id="A0A2P1NPA9"/>
<dbReference type="Gene3D" id="2.60.120.200">
    <property type="match status" value="1"/>
</dbReference>
<dbReference type="EMBL" id="CP027792">
    <property type="protein sequence ID" value="AVP58843.1"/>
    <property type="molecule type" value="Genomic_DNA"/>
</dbReference>
<organism evidence="1 2">
    <name type="scientific">Pulveribacter suum</name>
    <dbReference type="NCBI Taxonomy" id="2116657"/>
    <lineage>
        <taxon>Bacteria</taxon>
        <taxon>Pseudomonadati</taxon>
        <taxon>Pseudomonadota</taxon>
        <taxon>Betaproteobacteria</taxon>
        <taxon>Burkholderiales</taxon>
        <taxon>Comamonadaceae</taxon>
        <taxon>Pulveribacter</taxon>
    </lineage>
</organism>
<protein>
    <recommendedName>
        <fullName evidence="3">Polysaccharide lyase</fullName>
    </recommendedName>
</protein>
<evidence type="ECO:0000313" key="2">
    <source>
        <dbReference type="Proteomes" id="UP000241829"/>
    </source>
</evidence>
<proteinExistence type="predicted"/>
<dbReference type="KEGG" id="melm:C7H73_14980"/>
<dbReference type="Proteomes" id="UP000241829">
    <property type="component" value="Chromosome"/>
</dbReference>
<accession>A0A2P1NPA9</accession>
<dbReference type="RefSeq" id="WP_106847391.1">
    <property type="nucleotide sequence ID" value="NZ_CP027792.1"/>
</dbReference>
<gene>
    <name evidence="1" type="ORF">C7H73_14980</name>
</gene>